<dbReference type="Proteomes" id="UP000521872">
    <property type="component" value="Unassembled WGS sequence"/>
</dbReference>
<comment type="caution">
    <text evidence="2">The sequence shown here is derived from an EMBL/GenBank/DDBJ whole genome shotgun (WGS) entry which is preliminary data.</text>
</comment>
<reference evidence="2 3" key="1">
    <citation type="submission" date="2019-12" db="EMBL/GenBank/DDBJ databases">
        <authorList>
            <person name="Floudas D."/>
            <person name="Bentzer J."/>
            <person name="Ahren D."/>
            <person name="Johansson T."/>
            <person name="Persson P."/>
            <person name="Tunlid A."/>
        </authorList>
    </citation>
    <scope>NUCLEOTIDE SEQUENCE [LARGE SCALE GENOMIC DNA]</scope>
    <source>
        <strain evidence="2 3">CBS 102.39</strain>
    </source>
</reference>
<name>A0A8H4VIC4_9AGAR</name>
<feature type="compositionally biased region" description="Polar residues" evidence="1">
    <location>
        <begin position="56"/>
        <end position="65"/>
    </location>
</feature>
<feature type="compositionally biased region" description="Polar residues" evidence="1">
    <location>
        <begin position="170"/>
        <end position="192"/>
    </location>
</feature>
<dbReference type="AlphaFoldDB" id="A0A8H4VIC4"/>
<feature type="region of interest" description="Disordered" evidence="1">
    <location>
        <begin position="248"/>
        <end position="289"/>
    </location>
</feature>
<evidence type="ECO:0000313" key="2">
    <source>
        <dbReference type="EMBL" id="KAF4610573.1"/>
    </source>
</evidence>
<sequence length="462" mass="50850">MWYPFWTRILVGVAARIDQDRLSVSPQLPVWLIKKESSESLLRDLLKDSQDDYLSEISTSSSSPGRSELNDPDYQPSDGMETGDTSTWGASLSRATALQTTKPSRAPYVEVNEGEEVHIVSSAETEATISSLDFASFPEEDGSGDSDMPVSSMSTSSPGSQAESGYSGLHYSSNHGERTSVTAGSSQDVFSSSHDDIDPVDYMDTRPSYSDDGSESDITMNHPTRMAQTLTRELAGILADGAVILSGKRATRTARSSEAASVKADKRDLGGRVGSSPKHLTQQSRSEKVEPSQTILKRIADFGLIYPDREGECLVPAIAEIKRAAEFDNDSLDETLAPEPYSKDVRKLLDAAKIQATDQAHLHLSSRNGRDQESVFVLIASGDIYQWTTVRRVVNLTAEDIDFDDLDYVPPQSNFERGDWSEPKRWHDSDRSIIIPIIKQILQMSTGQDFEEEADVDCDMLD</sequence>
<feature type="region of interest" description="Disordered" evidence="1">
    <location>
        <begin position="135"/>
        <end position="220"/>
    </location>
</feature>
<feature type="region of interest" description="Disordered" evidence="1">
    <location>
        <begin position="54"/>
        <end position="88"/>
    </location>
</feature>
<dbReference type="EMBL" id="JAACJL010000058">
    <property type="protein sequence ID" value="KAF4610573.1"/>
    <property type="molecule type" value="Genomic_DNA"/>
</dbReference>
<feature type="compositionally biased region" description="Low complexity" evidence="1">
    <location>
        <begin position="145"/>
        <end position="160"/>
    </location>
</feature>
<evidence type="ECO:0000313" key="3">
    <source>
        <dbReference type="Proteomes" id="UP000521872"/>
    </source>
</evidence>
<accession>A0A8H4VIC4</accession>
<gene>
    <name evidence="2" type="ORF">D9613_007095</name>
</gene>
<organism evidence="2 3">
    <name type="scientific">Agrocybe pediades</name>
    <dbReference type="NCBI Taxonomy" id="84607"/>
    <lineage>
        <taxon>Eukaryota</taxon>
        <taxon>Fungi</taxon>
        <taxon>Dikarya</taxon>
        <taxon>Basidiomycota</taxon>
        <taxon>Agaricomycotina</taxon>
        <taxon>Agaricomycetes</taxon>
        <taxon>Agaricomycetidae</taxon>
        <taxon>Agaricales</taxon>
        <taxon>Agaricineae</taxon>
        <taxon>Strophariaceae</taxon>
        <taxon>Agrocybe</taxon>
    </lineage>
</organism>
<protein>
    <submittedName>
        <fullName evidence="2">Uncharacterized protein</fullName>
    </submittedName>
</protein>
<evidence type="ECO:0000256" key="1">
    <source>
        <dbReference type="SAM" id="MobiDB-lite"/>
    </source>
</evidence>
<proteinExistence type="predicted"/>
<keyword evidence="3" id="KW-1185">Reference proteome</keyword>